<evidence type="ECO:0000256" key="2">
    <source>
        <dbReference type="ARBA" id="ARBA00022475"/>
    </source>
</evidence>
<sequence>MTPTQLALFVMGWMLMVGSPGPASLGVMGTAMRSGRPHAMLFASGILTGSLFWSTVAILGMGAVMQTHVWMFTVMRYLGAAYLLFLAFKSLRSAMKKDVEIKADIADGSFGKVYLKGLLIHLTNPKAVLAWGSVFALTLPPAAPMSDLFRLQAILMGASMSVMVAYALLFSSAAAIRVYERARRWFELTFAALFGAASLKILTVSP</sequence>
<feature type="transmembrane region" description="Helical" evidence="6">
    <location>
        <begin position="118"/>
        <end position="139"/>
    </location>
</feature>
<evidence type="ECO:0000313" key="8">
    <source>
        <dbReference type="Proteomes" id="UP000184085"/>
    </source>
</evidence>
<keyword evidence="5 6" id="KW-0472">Membrane</keyword>
<evidence type="ECO:0000256" key="5">
    <source>
        <dbReference type="ARBA" id="ARBA00023136"/>
    </source>
</evidence>
<organism evidence="7 8">
    <name type="scientific">Donghicola eburneus</name>
    <dbReference type="NCBI Taxonomy" id="393278"/>
    <lineage>
        <taxon>Bacteria</taxon>
        <taxon>Pseudomonadati</taxon>
        <taxon>Pseudomonadota</taxon>
        <taxon>Alphaproteobacteria</taxon>
        <taxon>Rhodobacterales</taxon>
        <taxon>Roseobacteraceae</taxon>
        <taxon>Donghicola</taxon>
    </lineage>
</organism>
<keyword evidence="8" id="KW-1185">Reference proteome</keyword>
<feature type="transmembrane region" description="Helical" evidence="6">
    <location>
        <begin position="151"/>
        <end position="173"/>
    </location>
</feature>
<dbReference type="GO" id="GO:0005886">
    <property type="term" value="C:plasma membrane"/>
    <property type="evidence" value="ECO:0007669"/>
    <property type="project" value="UniProtKB-SubCell"/>
</dbReference>
<reference evidence="8" key="1">
    <citation type="submission" date="2016-09" db="EMBL/GenBank/DDBJ databases">
        <authorList>
            <person name="Wibberg D."/>
        </authorList>
    </citation>
    <scope>NUCLEOTIDE SEQUENCE [LARGE SCALE GENOMIC DNA]</scope>
</reference>
<evidence type="ECO:0000256" key="1">
    <source>
        <dbReference type="ARBA" id="ARBA00004651"/>
    </source>
</evidence>
<dbReference type="PANTHER" id="PTHR30086">
    <property type="entry name" value="ARGININE EXPORTER PROTEIN ARGO"/>
    <property type="match status" value="1"/>
</dbReference>
<comment type="subcellular location">
    <subcellularLocation>
        <location evidence="1">Cell membrane</location>
        <topology evidence="1">Multi-pass membrane protein</topology>
    </subcellularLocation>
</comment>
<evidence type="ECO:0000256" key="3">
    <source>
        <dbReference type="ARBA" id="ARBA00022692"/>
    </source>
</evidence>
<name>A0A1M4N4E3_9RHOB</name>
<accession>A0A1M4N4E3</accession>
<dbReference type="InterPro" id="IPR001123">
    <property type="entry name" value="LeuE-type"/>
</dbReference>
<protein>
    <submittedName>
        <fullName evidence="7">Putative membrane protein</fullName>
    </submittedName>
</protein>
<gene>
    <name evidence="7" type="ORF">KARMA_4004</name>
</gene>
<evidence type="ECO:0000256" key="4">
    <source>
        <dbReference type="ARBA" id="ARBA00022989"/>
    </source>
</evidence>
<keyword evidence="3 6" id="KW-0812">Transmembrane</keyword>
<feature type="transmembrane region" description="Helical" evidence="6">
    <location>
        <begin position="39"/>
        <end position="63"/>
    </location>
</feature>
<feature type="transmembrane region" description="Helical" evidence="6">
    <location>
        <begin position="6"/>
        <end position="27"/>
    </location>
</feature>
<feature type="transmembrane region" description="Helical" evidence="6">
    <location>
        <begin position="69"/>
        <end position="88"/>
    </location>
</feature>
<dbReference type="Proteomes" id="UP000184085">
    <property type="component" value="Unassembled WGS sequence"/>
</dbReference>
<dbReference type="GO" id="GO:0015171">
    <property type="term" value="F:amino acid transmembrane transporter activity"/>
    <property type="evidence" value="ECO:0007669"/>
    <property type="project" value="TreeGrafter"/>
</dbReference>
<keyword evidence="2" id="KW-1003">Cell membrane</keyword>
<dbReference type="EMBL" id="FMJB01000066">
    <property type="protein sequence ID" value="SCM69762.1"/>
    <property type="molecule type" value="Genomic_DNA"/>
</dbReference>
<proteinExistence type="predicted"/>
<dbReference type="Pfam" id="PF01810">
    <property type="entry name" value="LysE"/>
    <property type="match status" value="1"/>
</dbReference>
<evidence type="ECO:0000313" key="7">
    <source>
        <dbReference type="EMBL" id="SCM69762.1"/>
    </source>
</evidence>
<evidence type="ECO:0000256" key="6">
    <source>
        <dbReference type="SAM" id="Phobius"/>
    </source>
</evidence>
<dbReference type="AlphaFoldDB" id="A0A1M4N4E3"/>
<dbReference type="RefSeq" id="WP_072709729.1">
    <property type="nucleotide sequence ID" value="NZ_FMJB01000066.1"/>
</dbReference>
<dbReference type="PANTHER" id="PTHR30086:SF19">
    <property type="entry name" value="THREONINE EFFLUX PROTEIN"/>
    <property type="match status" value="1"/>
</dbReference>
<keyword evidence="4 6" id="KW-1133">Transmembrane helix</keyword>